<sequence>MSVKGNIDKLRESVPADVKIVAVSKFHSNDEILEAYNDSQRIFGESRVQELNAKQPMLPGDIEWHFIGNLQRNKVKFIAPFIHLIHSLDSERLMLEIEKQAVACNRKIPCLLQLHVADEETKSGFLPDECRRFLAKGKWRDCTHVQLAGVMGMATYTDDLKKVRGEFRLIKSLFDEFKSHYFSADDHFKEISMGMSGDYPIAIEEGATIIRVGTLIFGER</sequence>
<evidence type="ECO:0000259" key="2">
    <source>
        <dbReference type="Pfam" id="PF01168"/>
    </source>
</evidence>
<dbReference type="EMBL" id="VSSQ01026415">
    <property type="protein sequence ID" value="MPM75117.1"/>
    <property type="molecule type" value="Genomic_DNA"/>
</dbReference>
<dbReference type="PROSITE" id="PS01211">
    <property type="entry name" value="UPF0001"/>
    <property type="match status" value="1"/>
</dbReference>
<comment type="caution">
    <text evidence="3">The sequence shown here is derived from an EMBL/GenBank/DDBJ whole genome shotgun (WGS) entry which is preliminary data.</text>
</comment>
<dbReference type="FunFam" id="3.20.20.10:FF:000018">
    <property type="entry name" value="Pyridoxal phosphate homeostasis protein"/>
    <property type="match status" value="1"/>
</dbReference>
<feature type="domain" description="Alanine racemase N-terminal" evidence="2">
    <location>
        <begin position="4"/>
        <end position="219"/>
    </location>
</feature>
<dbReference type="InterPro" id="IPR001608">
    <property type="entry name" value="Ala_racemase_N"/>
</dbReference>
<dbReference type="CDD" id="cd00635">
    <property type="entry name" value="PLPDE_III_YBL036c_like"/>
    <property type="match status" value="1"/>
</dbReference>
<proteinExistence type="inferred from homology"/>
<organism evidence="3">
    <name type="scientific">bioreactor metagenome</name>
    <dbReference type="NCBI Taxonomy" id="1076179"/>
    <lineage>
        <taxon>unclassified sequences</taxon>
        <taxon>metagenomes</taxon>
        <taxon>ecological metagenomes</taxon>
    </lineage>
</organism>
<reference evidence="3" key="1">
    <citation type="submission" date="2019-08" db="EMBL/GenBank/DDBJ databases">
        <authorList>
            <person name="Kucharzyk K."/>
            <person name="Murdoch R.W."/>
            <person name="Higgins S."/>
            <person name="Loffler F."/>
        </authorList>
    </citation>
    <scope>NUCLEOTIDE SEQUENCE</scope>
</reference>
<evidence type="ECO:0000256" key="1">
    <source>
        <dbReference type="ARBA" id="ARBA00022898"/>
    </source>
</evidence>
<dbReference type="InterPro" id="IPR029066">
    <property type="entry name" value="PLP-binding_barrel"/>
</dbReference>
<evidence type="ECO:0000313" key="3">
    <source>
        <dbReference type="EMBL" id="MPM75117.1"/>
    </source>
</evidence>
<dbReference type="InterPro" id="IPR011078">
    <property type="entry name" value="PyrdxlP_homeostasis"/>
</dbReference>
<dbReference type="PIRSF" id="PIRSF004848">
    <property type="entry name" value="YBL036c_PLPDEIII"/>
    <property type="match status" value="1"/>
</dbReference>
<dbReference type="AlphaFoldDB" id="A0A645CDT8"/>
<dbReference type="GO" id="GO:0030170">
    <property type="term" value="F:pyridoxal phosphate binding"/>
    <property type="evidence" value="ECO:0007669"/>
    <property type="project" value="InterPro"/>
</dbReference>
<dbReference type="NCBIfam" id="TIGR00044">
    <property type="entry name" value="YggS family pyridoxal phosphate-dependent enzyme"/>
    <property type="match status" value="1"/>
</dbReference>
<dbReference type="PANTHER" id="PTHR10146:SF14">
    <property type="entry name" value="PYRIDOXAL PHOSPHATE HOMEOSTASIS PROTEIN"/>
    <property type="match status" value="1"/>
</dbReference>
<dbReference type="HAMAP" id="MF_02087">
    <property type="entry name" value="PLP_homeostasis"/>
    <property type="match status" value="1"/>
</dbReference>
<keyword evidence="1" id="KW-0663">Pyridoxal phosphate</keyword>
<dbReference type="PANTHER" id="PTHR10146">
    <property type="entry name" value="PROLINE SYNTHETASE CO-TRANSCRIBED BACTERIAL HOMOLOG PROTEIN"/>
    <property type="match status" value="1"/>
</dbReference>
<dbReference type="SUPFAM" id="SSF51419">
    <property type="entry name" value="PLP-binding barrel"/>
    <property type="match status" value="1"/>
</dbReference>
<gene>
    <name evidence="3" type="ORF">SDC9_122108</name>
</gene>
<name>A0A645CDT8_9ZZZZ</name>
<dbReference type="Pfam" id="PF01168">
    <property type="entry name" value="Ala_racemase_N"/>
    <property type="match status" value="1"/>
</dbReference>
<protein>
    <submittedName>
        <fullName evidence="3">Pyridoxal phosphate homeostasis protein</fullName>
    </submittedName>
</protein>
<dbReference type="Gene3D" id="3.20.20.10">
    <property type="entry name" value="Alanine racemase"/>
    <property type="match status" value="1"/>
</dbReference>
<accession>A0A645CDT8</accession>